<keyword evidence="1" id="KW-0472">Membrane</keyword>
<reference evidence="2 3" key="1">
    <citation type="submission" date="2021-03" db="EMBL/GenBank/DDBJ databases">
        <title>Antimicrobial resistance genes in bacteria isolated from Japanese honey, and their potential for conferring macrolide and lincosamide resistance in the American foulbrood pathogen Paenibacillus larvae.</title>
        <authorList>
            <person name="Okamoto M."/>
            <person name="Kumagai M."/>
            <person name="Kanamori H."/>
            <person name="Takamatsu D."/>
        </authorList>
    </citation>
    <scope>NUCLEOTIDE SEQUENCE [LARGE SCALE GENOMIC DNA]</scope>
    <source>
        <strain evidence="2 3">J21TS3</strain>
    </source>
</reference>
<evidence type="ECO:0000256" key="1">
    <source>
        <dbReference type="SAM" id="Phobius"/>
    </source>
</evidence>
<feature type="transmembrane region" description="Helical" evidence="1">
    <location>
        <begin position="7"/>
        <end position="25"/>
    </location>
</feature>
<name>A0ABQ4LTX4_9BACL</name>
<dbReference type="RefSeq" id="WP_212948803.1">
    <property type="nucleotide sequence ID" value="NZ_BORW01000005.1"/>
</dbReference>
<evidence type="ECO:0000313" key="3">
    <source>
        <dbReference type="Proteomes" id="UP000680638"/>
    </source>
</evidence>
<keyword evidence="3" id="KW-1185">Reference proteome</keyword>
<evidence type="ECO:0000313" key="2">
    <source>
        <dbReference type="EMBL" id="GIO66726.1"/>
    </source>
</evidence>
<dbReference type="Proteomes" id="UP000680638">
    <property type="component" value="Unassembled WGS sequence"/>
</dbReference>
<gene>
    <name evidence="2" type="ORF">J21TS3_15470</name>
</gene>
<dbReference type="EMBL" id="BORW01000005">
    <property type="protein sequence ID" value="GIO66726.1"/>
    <property type="molecule type" value="Genomic_DNA"/>
</dbReference>
<keyword evidence="1" id="KW-1133">Transmembrane helix</keyword>
<accession>A0ABQ4LTX4</accession>
<proteinExistence type="predicted"/>
<sequence>MKKFMAGVGLFCGTAVVLSTVYVLAGGLADIVLIVGFSIVIAMLGVMLYNQHRERDARKRAEKRRQMNRNL</sequence>
<comment type="caution">
    <text evidence="2">The sequence shown here is derived from an EMBL/GenBank/DDBJ whole genome shotgun (WGS) entry which is preliminary data.</text>
</comment>
<organism evidence="2 3">
    <name type="scientific">Paenibacillus cookii</name>
    <dbReference type="NCBI Taxonomy" id="157839"/>
    <lineage>
        <taxon>Bacteria</taxon>
        <taxon>Bacillati</taxon>
        <taxon>Bacillota</taxon>
        <taxon>Bacilli</taxon>
        <taxon>Bacillales</taxon>
        <taxon>Paenibacillaceae</taxon>
        <taxon>Paenibacillus</taxon>
    </lineage>
</organism>
<protein>
    <submittedName>
        <fullName evidence="2">Uncharacterized protein</fullName>
    </submittedName>
</protein>
<keyword evidence="1" id="KW-0812">Transmembrane</keyword>
<feature type="transmembrane region" description="Helical" evidence="1">
    <location>
        <begin position="31"/>
        <end position="50"/>
    </location>
</feature>